<name>A0A2V2Z3D9_9BACL</name>
<reference evidence="1 2" key="1">
    <citation type="submission" date="2018-05" db="EMBL/GenBank/DDBJ databases">
        <title>Genomic Encyclopedia of Type Strains, Phase III (KMG-III): the genomes of soil and plant-associated and newly described type strains.</title>
        <authorList>
            <person name="Whitman W."/>
        </authorList>
    </citation>
    <scope>NUCLEOTIDE SEQUENCE [LARGE SCALE GENOMIC DNA]</scope>
    <source>
        <strain evidence="1 2">CECT 5696</strain>
    </source>
</reference>
<proteinExistence type="predicted"/>
<keyword evidence="2" id="KW-1185">Reference proteome</keyword>
<accession>A0A2V2Z3D9</accession>
<comment type="caution">
    <text evidence="1">The sequence shown here is derived from an EMBL/GenBank/DDBJ whole genome shotgun (WGS) entry which is preliminary data.</text>
</comment>
<gene>
    <name evidence="1" type="ORF">DFQ01_10624</name>
</gene>
<evidence type="ECO:0000313" key="1">
    <source>
        <dbReference type="EMBL" id="PWW04743.1"/>
    </source>
</evidence>
<evidence type="ECO:0000313" key="2">
    <source>
        <dbReference type="Proteomes" id="UP000246635"/>
    </source>
</evidence>
<dbReference type="EMBL" id="QGTQ01000006">
    <property type="protein sequence ID" value="PWW04743.1"/>
    <property type="molecule type" value="Genomic_DNA"/>
</dbReference>
<dbReference type="Proteomes" id="UP000246635">
    <property type="component" value="Unassembled WGS sequence"/>
</dbReference>
<sequence>MKKCFGQKNSLQKLVWQQCLPDVEDIFRQHASDRGLKVINYHVLLYGQSPPAA</sequence>
<organism evidence="1 2">
    <name type="scientific">Paenibacillus cellulosilyticus</name>
    <dbReference type="NCBI Taxonomy" id="375489"/>
    <lineage>
        <taxon>Bacteria</taxon>
        <taxon>Bacillati</taxon>
        <taxon>Bacillota</taxon>
        <taxon>Bacilli</taxon>
        <taxon>Bacillales</taxon>
        <taxon>Paenibacillaceae</taxon>
        <taxon>Paenibacillus</taxon>
    </lineage>
</organism>
<protein>
    <submittedName>
        <fullName evidence="1">Uncharacterized protein</fullName>
    </submittedName>
</protein>
<dbReference type="AlphaFoldDB" id="A0A2V2Z3D9"/>